<feature type="signal peptide" evidence="1">
    <location>
        <begin position="1"/>
        <end position="23"/>
    </location>
</feature>
<dbReference type="AlphaFoldDB" id="A0A2S7U2Z6"/>
<dbReference type="EMBL" id="MQWA01000001">
    <property type="protein sequence ID" value="PQJ28722.1"/>
    <property type="molecule type" value="Genomic_DNA"/>
</dbReference>
<proteinExistence type="predicted"/>
<dbReference type="Proteomes" id="UP000239907">
    <property type="component" value="Unassembled WGS sequence"/>
</dbReference>
<dbReference type="RefSeq" id="WP_105043216.1">
    <property type="nucleotide sequence ID" value="NZ_MQWA01000001.1"/>
</dbReference>
<accession>A0A2S7U2Z6</accession>
<name>A0A2S7U2Z6_9BACT</name>
<feature type="domain" description="Ice-binding protein C-terminal" evidence="2">
    <location>
        <begin position="284"/>
        <end position="306"/>
    </location>
</feature>
<evidence type="ECO:0000259" key="2">
    <source>
        <dbReference type="Pfam" id="PF07589"/>
    </source>
</evidence>
<dbReference type="NCBIfam" id="TIGR02595">
    <property type="entry name" value="PEP_CTERM"/>
    <property type="match status" value="1"/>
</dbReference>
<keyword evidence="4" id="KW-1185">Reference proteome</keyword>
<dbReference type="InterPro" id="IPR013424">
    <property type="entry name" value="Ice-binding_C"/>
</dbReference>
<organism evidence="3 4">
    <name type="scientific">Rubritalea profundi</name>
    <dbReference type="NCBI Taxonomy" id="1658618"/>
    <lineage>
        <taxon>Bacteria</taxon>
        <taxon>Pseudomonadati</taxon>
        <taxon>Verrucomicrobiota</taxon>
        <taxon>Verrucomicrobiia</taxon>
        <taxon>Verrucomicrobiales</taxon>
        <taxon>Rubritaleaceae</taxon>
        <taxon>Rubritalea</taxon>
    </lineage>
</organism>
<evidence type="ECO:0000313" key="3">
    <source>
        <dbReference type="EMBL" id="PQJ28722.1"/>
    </source>
</evidence>
<comment type="caution">
    <text evidence="3">The sequence shown here is derived from an EMBL/GenBank/DDBJ whole genome shotgun (WGS) entry which is preliminary data.</text>
</comment>
<evidence type="ECO:0000256" key="1">
    <source>
        <dbReference type="SAM" id="SignalP"/>
    </source>
</evidence>
<sequence length="307" mass="32279">MTHQKYLMPLVGVMTLWSAPAYAVIYAWNGSVDGDWNNAANWNDVQGDATGDVPVDSDLSTTQLDLLSSSDDRISFNALGSPNLTPTTNIPSLGGTSNRVNSTPEIDLLNGSLTFTLIGSSSGFQIKKAQSFTNTVGDGNSANGLASLTYEGSFANGLVRDDKVFAFWTVNSDGALTFDSSQTNLRVDRYDSRGAGFELNGGSLTFLNPVTDSKTGTGLYGLQGSFIDFQAVGSSFTAGFGAGSDYVMLSDVTAAITAADFFTTTTSQTLLATDNLNGTFTITAIPEPSTTALLGLGGLALILRRRR</sequence>
<keyword evidence="1" id="KW-0732">Signal</keyword>
<protein>
    <recommendedName>
        <fullName evidence="2">Ice-binding protein C-terminal domain-containing protein</fullName>
    </recommendedName>
</protein>
<gene>
    <name evidence="3" type="ORF">BSZ32_09560</name>
</gene>
<reference evidence="3 4" key="1">
    <citation type="submission" date="2016-12" db="EMBL/GenBank/DDBJ databases">
        <title>Study of bacterial adaptation to deep sea.</title>
        <authorList>
            <person name="Song J."/>
            <person name="Yoshizawa S."/>
            <person name="Kogure K."/>
        </authorList>
    </citation>
    <scope>NUCLEOTIDE SEQUENCE [LARGE SCALE GENOMIC DNA]</scope>
    <source>
        <strain evidence="3 4">SAORIC-165</strain>
    </source>
</reference>
<dbReference type="Pfam" id="PF07589">
    <property type="entry name" value="PEP-CTERM"/>
    <property type="match status" value="1"/>
</dbReference>
<feature type="chain" id="PRO_5015677279" description="Ice-binding protein C-terminal domain-containing protein" evidence="1">
    <location>
        <begin position="24"/>
        <end position="307"/>
    </location>
</feature>
<evidence type="ECO:0000313" key="4">
    <source>
        <dbReference type="Proteomes" id="UP000239907"/>
    </source>
</evidence>